<name>A0ACB7RNS0_HYAAI</name>
<gene>
    <name evidence="1" type="ORF">HPB50_001293</name>
</gene>
<comment type="caution">
    <text evidence="1">The sequence shown here is derived from an EMBL/GenBank/DDBJ whole genome shotgun (WGS) entry which is preliminary data.</text>
</comment>
<evidence type="ECO:0000313" key="1">
    <source>
        <dbReference type="EMBL" id="KAH6923472.1"/>
    </source>
</evidence>
<proteinExistence type="predicted"/>
<sequence length="1483" mass="164442">MLSAHSNVVTFLWRTLYIQGVRRHGIATVIEIAILSGFFYSLLYSQEKVTPLSKESDEKDVRADLAAPFLVSHIVYSSQSHYNDKLMDAVAKEIFRLVKSEVKRLALEPLCLALSNTSESADIVLKVYAPVKFLANGLAYFELGYEDHNLAFDQAATFLHIIQQEHLKLQSEAFPNVKMNYNEHQGVMGLSDAEFFWGHFLTCLIIGTVESVISVILMTTVEYKGTTYAHGIDASLLTVSFIIFQIGLCLMIILLTWVFPKGGATWSLLTRRVLGKDSITILEIWGCMLLSDAVMAFLAWYLSKVLPWSTNNRQSPFFCLQPSYWNPEGSATTTGMKNIVQDPSRFEDLPPDTKAIITVESLTKVFGYKPALSSVDLKVYESRITVLLGHNGAGKTTLMSILTGMLAPTSGNATVCGFDVAIQRGQVRQRVSFCQQTDIFFDDMTCLENLLYFGSLKGARQTRLHESAVETMRVVGLEDKVNSMPNQLSGGMKRRLSIAMTLVSEPDLLILDEPTAGMDPETRRNVWDTLQKVAKQRTLLLSSHDMEEADAIADQIIVMSSGSVVCSGSTAFLKRACGVGYKLTFAKAPKAFDLASVMAIVNKSVPQAVVEDEKLEAVSVALCTMENTNFPGMFKALESSMATLGISGIGVTVASMKDVYLKINMDWAPGGKGRENPVEGTASSSNTSAAEDKPLASQTSEPEASESEAHVPSSSSVSSAKDIDAVSKPITKRRAMARSFAALFYKRLLSLVRSWDLYVIFFLVPLAMLALATWRSPRKSVLKSLKNEGNTHDVAIRLHSHFPDSTVVIGESPPTNVSKALRVLVESEGCSVRRTKDVAKELHKFLEEDFASYITTYPMAVAFNSNTIRMMPNPTSPMTLPITLNLVYTAWLRVLTAQPTAQMNLTITYLAAAEVSPTLVVMFTRLVSWWYWVVVAAFTYTLPFSVYASFPVDERLSGARDVQLMTGIWGTEFIFAHFVFDFINHAVYSAAWCAVHYGLSYYSMATARAITSALRAFFFFLRLSKFAQDLLLLVPQYTLLSLLVKIWNNEDKNLQCDLLKKEDIEVPKGVGPNCEAGLMEFSEDGVLFEFVILLVEGVATLAFMVFKTSGYLWPGGHHAGQEDAADEDIEEEKKKIEAARQKGDFTHHSLLVWSLHKRFGNLHAVRGVYMALRPSECFGLLGVNGAGKTTTFEMLAALISVSYGDASTAVAKLSENPRRWQSQISYCFQLGGLLDRLNAYEYLYLVGRLRGIPESELKPMVDSIVSVVDLAEHASKECGVYSGGNRRKLSIGAALLGLQPFVFLDEPYAGVDVVSRNKIFRAIAEIKKRSRTTFVLTSHNMDECEFSCDRLTIMVQGHMMCLGTLQHLREKFGKGYRLELLLKHTAAADAPKLNNAVQRLLPGIELKESHQNLLSYHLAVRVPWSEIFSKVVDLQKDFQLEHALVAENTLEDIFLNFAKAQEEQQQAAATAPAQPFAAPPHTR</sequence>
<keyword evidence="2" id="KW-1185">Reference proteome</keyword>
<dbReference type="Proteomes" id="UP000821845">
    <property type="component" value="Chromosome 8"/>
</dbReference>
<accession>A0ACB7RNS0</accession>
<organism evidence="1 2">
    <name type="scientific">Hyalomma asiaticum</name>
    <name type="common">Tick</name>
    <dbReference type="NCBI Taxonomy" id="266040"/>
    <lineage>
        <taxon>Eukaryota</taxon>
        <taxon>Metazoa</taxon>
        <taxon>Ecdysozoa</taxon>
        <taxon>Arthropoda</taxon>
        <taxon>Chelicerata</taxon>
        <taxon>Arachnida</taxon>
        <taxon>Acari</taxon>
        <taxon>Parasitiformes</taxon>
        <taxon>Ixodida</taxon>
        <taxon>Ixodoidea</taxon>
        <taxon>Ixodidae</taxon>
        <taxon>Hyalomminae</taxon>
        <taxon>Hyalomma</taxon>
    </lineage>
</organism>
<dbReference type="EMBL" id="CM023488">
    <property type="protein sequence ID" value="KAH6923472.1"/>
    <property type="molecule type" value="Genomic_DNA"/>
</dbReference>
<evidence type="ECO:0000313" key="2">
    <source>
        <dbReference type="Proteomes" id="UP000821845"/>
    </source>
</evidence>
<reference evidence="1" key="1">
    <citation type="submission" date="2020-05" db="EMBL/GenBank/DDBJ databases">
        <title>Large-scale comparative analyses of tick genomes elucidate their genetic diversity and vector capacities.</title>
        <authorList>
            <person name="Jia N."/>
            <person name="Wang J."/>
            <person name="Shi W."/>
            <person name="Du L."/>
            <person name="Sun Y."/>
            <person name="Zhan W."/>
            <person name="Jiang J."/>
            <person name="Wang Q."/>
            <person name="Zhang B."/>
            <person name="Ji P."/>
            <person name="Sakyi L.B."/>
            <person name="Cui X."/>
            <person name="Yuan T."/>
            <person name="Jiang B."/>
            <person name="Yang W."/>
            <person name="Lam T.T.-Y."/>
            <person name="Chang Q."/>
            <person name="Ding S."/>
            <person name="Wang X."/>
            <person name="Zhu J."/>
            <person name="Ruan X."/>
            <person name="Zhao L."/>
            <person name="Wei J."/>
            <person name="Que T."/>
            <person name="Du C."/>
            <person name="Cheng J."/>
            <person name="Dai P."/>
            <person name="Han X."/>
            <person name="Huang E."/>
            <person name="Gao Y."/>
            <person name="Liu J."/>
            <person name="Shao H."/>
            <person name="Ye R."/>
            <person name="Li L."/>
            <person name="Wei W."/>
            <person name="Wang X."/>
            <person name="Wang C."/>
            <person name="Yang T."/>
            <person name="Huo Q."/>
            <person name="Li W."/>
            <person name="Guo W."/>
            <person name="Chen H."/>
            <person name="Zhou L."/>
            <person name="Ni X."/>
            <person name="Tian J."/>
            <person name="Zhou Y."/>
            <person name="Sheng Y."/>
            <person name="Liu T."/>
            <person name="Pan Y."/>
            <person name="Xia L."/>
            <person name="Li J."/>
            <person name="Zhao F."/>
            <person name="Cao W."/>
        </authorList>
    </citation>
    <scope>NUCLEOTIDE SEQUENCE</scope>
    <source>
        <strain evidence="1">Hyas-2018</strain>
    </source>
</reference>
<protein>
    <submittedName>
        <fullName evidence="1">Uncharacterized protein</fullName>
    </submittedName>
</protein>